<evidence type="ECO:0000256" key="1">
    <source>
        <dbReference type="ARBA" id="ARBA00023015"/>
    </source>
</evidence>
<keyword evidence="6" id="KW-1185">Reference proteome</keyword>
<dbReference type="SMART" id="SM00347">
    <property type="entry name" value="HTH_MARR"/>
    <property type="match status" value="1"/>
</dbReference>
<accession>A0ABW4NE33</accession>
<dbReference type="InterPro" id="IPR036390">
    <property type="entry name" value="WH_DNA-bd_sf"/>
</dbReference>
<feature type="domain" description="HTH marR-type" evidence="4">
    <location>
        <begin position="12"/>
        <end position="145"/>
    </location>
</feature>
<dbReference type="PRINTS" id="PR00598">
    <property type="entry name" value="HTHMARR"/>
</dbReference>
<reference evidence="6" key="1">
    <citation type="journal article" date="2019" name="Int. J. Syst. Evol. Microbiol.">
        <title>The Global Catalogue of Microorganisms (GCM) 10K type strain sequencing project: providing services to taxonomists for standard genome sequencing and annotation.</title>
        <authorList>
            <consortium name="The Broad Institute Genomics Platform"/>
            <consortium name="The Broad Institute Genome Sequencing Center for Infectious Disease"/>
            <person name="Wu L."/>
            <person name="Ma J."/>
        </authorList>
    </citation>
    <scope>NUCLEOTIDE SEQUENCE [LARGE SCALE GENOMIC DNA]</scope>
    <source>
        <strain evidence="6">Q85</strain>
    </source>
</reference>
<dbReference type="InterPro" id="IPR036388">
    <property type="entry name" value="WH-like_DNA-bd_sf"/>
</dbReference>
<sequence>MTETDDHADAMPLEFIRECILLGRRWRAKVDEQLKDHGLTAARLTVLYWVNEMPEGTSQRELAEIVGIEGPTLVRQLHALEAQGLLERVPLATDRRAKCIRLTPEGLKKLEGVNRYSIDMSRQFFPKLERRRLPSAIRLAKQAREAIP</sequence>
<dbReference type="Pfam" id="PF12802">
    <property type="entry name" value="MarR_2"/>
    <property type="match status" value="1"/>
</dbReference>
<name>A0ABW4NE33_9SPHN</name>
<gene>
    <name evidence="5" type="ORF">ACFSC3_11520</name>
</gene>
<dbReference type="RefSeq" id="WP_380940589.1">
    <property type="nucleotide sequence ID" value="NZ_JBHUFC010000003.1"/>
</dbReference>
<keyword evidence="3" id="KW-0804">Transcription</keyword>
<dbReference type="PANTHER" id="PTHR33164:SF64">
    <property type="entry name" value="TRANSCRIPTIONAL REGULATOR SLYA"/>
    <property type="match status" value="1"/>
</dbReference>
<dbReference type="InterPro" id="IPR023187">
    <property type="entry name" value="Tscrpt_reg_MarR-type_CS"/>
</dbReference>
<organism evidence="5 6">
    <name type="scientific">Sphingomonas floccifaciens</name>
    <dbReference type="NCBI Taxonomy" id="1844115"/>
    <lineage>
        <taxon>Bacteria</taxon>
        <taxon>Pseudomonadati</taxon>
        <taxon>Pseudomonadota</taxon>
        <taxon>Alphaproteobacteria</taxon>
        <taxon>Sphingomonadales</taxon>
        <taxon>Sphingomonadaceae</taxon>
        <taxon>Sphingomonas</taxon>
    </lineage>
</organism>
<evidence type="ECO:0000259" key="4">
    <source>
        <dbReference type="PROSITE" id="PS50995"/>
    </source>
</evidence>
<comment type="caution">
    <text evidence="5">The sequence shown here is derived from an EMBL/GenBank/DDBJ whole genome shotgun (WGS) entry which is preliminary data.</text>
</comment>
<dbReference type="InterPro" id="IPR000835">
    <property type="entry name" value="HTH_MarR-typ"/>
</dbReference>
<dbReference type="PROSITE" id="PS50995">
    <property type="entry name" value="HTH_MARR_2"/>
    <property type="match status" value="1"/>
</dbReference>
<dbReference type="Proteomes" id="UP001597283">
    <property type="component" value="Unassembled WGS sequence"/>
</dbReference>
<evidence type="ECO:0000313" key="6">
    <source>
        <dbReference type="Proteomes" id="UP001597283"/>
    </source>
</evidence>
<dbReference type="EMBL" id="JBHUFC010000003">
    <property type="protein sequence ID" value="MFD1788203.1"/>
    <property type="molecule type" value="Genomic_DNA"/>
</dbReference>
<evidence type="ECO:0000256" key="3">
    <source>
        <dbReference type="ARBA" id="ARBA00023163"/>
    </source>
</evidence>
<dbReference type="PANTHER" id="PTHR33164">
    <property type="entry name" value="TRANSCRIPTIONAL REGULATOR, MARR FAMILY"/>
    <property type="match status" value="1"/>
</dbReference>
<protein>
    <submittedName>
        <fullName evidence="5">MarR family winged helix-turn-helix transcriptional regulator</fullName>
    </submittedName>
</protein>
<keyword evidence="1" id="KW-0805">Transcription regulation</keyword>
<evidence type="ECO:0000313" key="5">
    <source>
        <dbReference type="EMBL" id="MFD1788203.1"/>
    </source>
</evidence>
<proteinExistence type="predicted"/>
<dbReference type="PROSITE" id="PS01117">
    <property type="entry name" value="HTH_MARR_1"/>
    <property type="match status" value="1"/>
</dbReference>
<dbReference type="SUPFAM" id="SSF46785">
    <property type="entry name" value="Winged helix' DNA-binding domain"/>
    <property type="match status" value="1"/>
</dbReference>
<keyword evidence="2" id="KW-0238">DNA-binding</keyword>
<dbReference type="InterPro" id="IPR039422">
    <property type="entry name" value="MarR/SlyA-like"/>
</dbReference>
<dbReference type="Gene3D" id="1.10.10.10">
    <property type="entry name" value="Winged helix-like DNA-binding domain superfamily/Winged helix DNA-binding domain"/>
    <property type="match status" value="1"/>
</dbReference>
<evidence type="ECO:0000256" key="2">
    <source>
        <dbReference type="ARBA" id="ARBA00023125"/>
    </source>
</evidence>